<gene>
    <name evidence="4 5" type="primary">LOC117545803</name>
</gene>
<feature type="region of interest" description="Disordered" evidence="1">
    <location>
        <begin position="467"/>
        <end position="508"/>
    </location>
</feature>
<evidence type="ECO:0000313" key="3">
    <source>
        <dbReference type="Proteomes" id="UP000515161"/>
    </source>
</evidence>
<name>A0A6P8U4D2_GYMAC</name>
<dbReference type="RefSeq" id="XP_034071681.1">
    <property type="nucleotide sequence ID" value="XM_034215790.1"/>
</dbReference>
<protein>
    <submittedName>
        <fullName evidence="4 5">Uncharacterized protein LOC117545803</fullName>
    </submittedName>
</protein>
<feature type="compositionally biased region" description="Polar residues" evidence="1">
    <location>
        <begin position="453"/>
        <end position="462"/>
    </location>
</feature>
<reference evidence="4 5" key="1">
    <citation type="submission" date="2025-04" db="UniProtKB">
        <authorList>
            <consortium name="RefSeq"/>
        </authorList>
    </citation>
    <scope>IDENTIFICATION</scope>
</reference>
<feature type="region of interest" description="Disordered" evidence="1">
    <location>
        <begin position="443"/>
        <end position="462"/>
    </location>
</feature>
<dbReference type="AlphaFoldDB" id="A0A6P8U4D2"/>
<organism evidence="3 4">
    <name type="scientific">Gymnodraco acuticeps</name>
    <name type="common">Antarctic dragonfish</name>
    <dbReference type="NCBI Taxonomy" id="8218"/>
    <lineage>
        <taxon>Eukaryota</taxon>
        <taxon>Metazoa</taxon>
        <taxon>Chordata</taxon>
        <taxon>Craniata</taxon>
        <taxon>Vertebrata</taxon>
        <taxon>Euteleostomi</taxon>
        <taxon>Actinopterygii</taxon>
        <taxon>Neopterygii</taxon>
        <taxon>Teleostei</taxon>
        <taxon>Neoteleostei</taxon>
        <taxon>Acanthomorphata</taxon>
        <taxon>Eupercaria</taxon>
        <taxon>Perciformes</taxon>
        <taxon>Notothenioidei</taxon>
        <taxon>Bathydraconidae</taxon>
        <taxon>Gymnodraco</taxon>
    </lineage>
</organism>
<evidence type="ECO:0000313" key="4">
    <source>
        <dbReference type="RefSeq" id="XP_034071681.1"/>
    </source>
</evidence>
<keyword evidence="3" id="KW-1185">Reference proteome</keyword>
<dbReference type="OrthoDB" id="8686413at2759"/>
<feature type="region of interest" description="Disordered" evidence="1">
    <location>
        <begin position="240"/>
        <end position="261"/>
    </location>
</feature>
<feature type="region of interest" description="Disordered" evidence="1">
    <location>
        <begin position="38"/>
        <end position="59"/>
    </location>
</feature>
<accession>A0A6P8U4D2</accession>
<dbReference type="GeneID" id="117545803"/>
<dbReference type="KEGG" id="gacu:117545803"/>
<evidence type="ECO:0000313" key="5">
    <source>
        <dbReference type="RefSeq" id="XP_034071682.1"/>
    </source>
</evidence>
<dbReference type="RefSeq" id="XP_034071682.1">
    <property type="nucleotide sequence ID" value="XM_034215791.1"/>
</dbReference>
<dbReference type="Proteomes" id="UP000515161">
    <property type="component" value="Unplaced"/>
</dbReference>
<evidence type="ECO:0000256" key="1">
    <source>
        <dbReference type="SAM" id="MobiDB-lite"/>
    </source>
</evidence>
<feature type="compositionally biased region" description="Polar residues" evidence="1">
    <location>
        <begin position="240"/>
        <end position="252"/>
    </location>
</feature>
<sequence length="775" mass="86096">MALPFGVSWLCSLLFWDCIGFTTQKGYNTAHGYSLDSDDFGSDESGPRTQTSNMFDSGEPLFTNQESVSPRDEMQALRRHSFISLQGEPENHEDFSSVTGLSEDVVQNNPDSEHVPAPSVQKYEHKGAGNQHPFGLLVDEHTQAKPMEGTSFQTVKDFKRFIEKLKSSFLIPGGAFGPHFQTARETLKNEMAANAQNIKGETDMGYRSNYTKEVTAHDDASENEVWSEAMNTAFEQSENGANYQMPGENSSVPDPDNSTERLTYSSVYDNQDSGPGSALYPRHPEHVSGNYGSFDSFGENPDIFTSASYKQNEDFQSKNFNLPEQIPSGSYYGDDLYFDGYVTAPPVSLPYSPSQDLSYYSSQRSNIKPLTSKVIQQPKYTSHTGGFELGEDFQSEELGRVNSANDLSAPMPRSLNSYAKSVHVNPPKGQYYIPYQLPKHRESPAQPLEAYQPTENKQSKAINHSPTSHLLVSSGSVSSSSDNILPKTSSGHVGVQTSSPHDAQPQAFNKKQPVRFYRLFTRKPFSLLQDSSGHGGYLRDQTVDVSPPFNLTAKDGEKSNLSQLNQAAGTQGPKRMADNTIIIPISSGLDSTQSGISSWARDDVHLNSLTNLAPTSASEKAYSRFFGNDIHGVRNPQGLYSNPLRRGLSANKALQTSIKPNKEQQTPANVNKEPRIVANLHLKPLSASKVSDSTFSDIFWRNGGHNKRLPSQMGPNRSPPFVKAYVHKSRNDYKRKRLSLSKTHYSPYQVDEYKNNVYRNVKDLKNNKEGLKLFK</sequence>
<feature type="compositionally biased region" description="Polar residues" evidence="1">
    <location>
        <begin position="482"/>
        <end position="508"/>
    </location>
</feature>
<proteinExistence type="predicted"/>
<feature type="chain" id="PRO_5044654369" evidence="2">
    <location>
        <begin position="21"/>
        <end position="775"/>
    </location>
</feature>
<feature type="compositionally biased region" description="Low complexity" evidence="1">
    <location>
        <begin position="468"/>
        <end position="481"/>
    </location>
</feature>
<feature type="signal peptide" evidence="2">
    <location>
        <begin position="1"/>
        <end position="20"/>
    </location>
</feature>
<evidence type="ECO:0000256" key="2">
    <source>
        <dbReference type="SAM" id="SignalP"/>
    </source>
</evidence>
<keyword evidence="2" id="KW-0732">Signal</keyword>